<dbReference type="Proteomes" id="UP001185779">
    <property type="component" value="Unassembled WGS sequence"/>
</dbReference>
<protein>
    <submittedName>
        <fullName evidence="2">Lipase family protein</fullName>
    </submittedName>
</protein>
<dbReference type="Pfam" id="PF03583">
    <property type="entry name" value="LIP"/>
    <property type="match status" value="1"/>
</dbReference>
<dbReference type="PANTHER" id="PTHR34853:SF1">
    <property type="entry name" value="LIPASE 5"/>
    <property type="match status" value="1"/>
</dbReference>
<accession>A0ABU4DCB4</accession>
<dbReference type="PIRSF" id="PIRSF029171">
    <property type="entry name" value="Esterase_LipA"/>
    <property type="match status" value="1"/>
</dbReference>
<dbReference type="SUPFAM" id="SSF53474">
    <property type="entry name" value="alpha/beta-Hydrolases"/>
    <property type="match status" value="1"/>
</dbReference>
<comment type="caution">
    <text evidence="2">The sequence shown here is derived from an EMBL/GenBank/DDBJ whole genome shotgun (WGS) entry which is preliminary data.</text>
</comment>
<feature type="signal peptide" evidence="1">
    <location>
        <begin position="1"/>
        <end position="49"/>
    </location>
</feature>
<keyword evidence="1" id="KW-0732">Signal</keyword>
<gene>
    <name evidence="2" type="ORF">R3P94_08510</name>
</gene>
<dbReference type="Gene3D" id="1.10.260.130">
    <property type="match status" value="1"/>
</dbReference>
<evidence type="ECO:0000313" key="2">
    <source>
        <dbReference type="EMBL" id="MDV6307371.1"/>
    </source>
</evidence>
<dbReference type="EMBL" id="JAWLKI010000007">
    <property type="protein sequence ID" value="MDV6307371.1"/>
    <property type="molecule type" value="Genomic_DNA"/>
</dbReference>
<dbReference type="InterPro" id="IPR005152">
    <property type="entry name" value="Lipase_secreted"/>
</dbReference>
<dbReference type="InterPro" id="IPR029058">
    <property type="entry name" value="AB_hydrolase_fold"/>
</dbReference>
<proteinExistence type="predicted"/>
<dbReference type="PANTHER" id="PTHR34853">
    <property type="match status" value="1"/>
</dbReference>
<name>A0ABU4DCB4_9ACTN</name>
<keyword evidence="3" id="KW-1185">Reference proteome</keyword>
<evidence type="ECO:0000256" key="1">
    <source>
        <dbReference type="SAM" id="SignalP"/>
    </source>
</evidence>
<evidence type="ECO:0000313" key="3">
    <source>
        <dbReference type="Proteomes" id="UP001185779"/>
    </source>
</evidence>
<dbReference type="Gene3D" id="3.40.50.1820">
    <property type="entry name" value="alpha/beta hydrolase"/>
    <property type="match status" value="1"/>
</dbReference>
<feature type="chain" id="PRO_5047494806" evidence="1">
    <location>
        <begin position="50"/>
        <end position="429"/>
    </location>
</feature>
<reference evidence="2 3" key="1">
    <citation type="submission" date="2023-10" db="EMBL/GenBank/DDBJ databases">
        <title>Development of a sustainable strategy for remediation of hydrocarbon-contaminated territories based on the waste exchange concept.</title>
        <authorList>
            <person name="Krivoruchko A."/>
        </authorList>
    </citation>
    <scope>NUCLEOTIDE SEQUENCE [LARGE SCALE GENOMIC DNA]</scope>
    <source>
        <strain evidence="2 3">IEGM 1266</strain>
    </source>
</reference>
<organism evidence="2 3">
    <name type="scientific">Gordonia amicalis</name>
    <dbReference type="NCBI Taxonomy" id="89053"/>
    <lineage>
        <taxon>Bacteria</taxon>
        <taxon>Bacillati</taxon>
        <taxon>Actinomycetota</taxon>
        <taxon>Actinomycetes</taxon>
        <taxon>Mycobacteriales</taxon>
        <taxon>Gordoniaceae</taxon>
        <taxon>Gordonia</taxon>
    </lineage>
</organism>
<dbReference type="RefSeq" id="WP_317505339.1">
    <property type="nucleotide sequence ID" value="NZ_JAWLKI010000007.1"/>
</dbReference>
<sequence>MSIGGRRSSRSVREHFRGSSPRRRRLWALLAACAVASGASLTGIGPATADPYAGFYDPPSTFDTRPGSLIRSAPSYAAIIPFTGANIDARTTTVMYASTGARNRPTAVTGSVLVPRSPWAGRGERPVVVVGSGTIGAGDQCAPSRLLRYGQAYEELAIGALLANGYAVALTDYEGLGTPGDHPYLNRRSLGTSMLDMARVARNPKFGVSARAPVALWGYSEGGFAAGSAAELAGSYAPELPIFGAFAGAPAPDLADLARLGDGSLLGGGVGWVVNGFIAAYPERRAEFLSVFNPLGRNVLRQVNSYCVFDVLRMNPFVPTTFYTRDGRPIATHLRNEPWRTAVNDQRLGRVAPRMPILVSQNRGDDVVDPRGTDRMVRSWRAQGADVTVETMYLPLVLPGTFLGHGIGLTSELAALSWLNGKAAALPAR</sequence>